<dbReference type="GO" id="GO:0008720">
    <property type="term" value="F:D-lactate dehydrogenase (NAD+) activity"/>
    <property type="evidence" value="ECO:0007669"/>
    <property type="project" value="TreeGrafter"/>
</dbReference>
<dbReference type="PANTHER" id="PTHR11748:SF83">
    <property type="entry name" value="DEHYDROGENASE (CYTOCHROME), PUTATIVE (AFU_ORTHOLOGUE AFUA_1G17520)-RELATED"/>
    <property type="match status" value="1"/>
</dbReference>
<evidence type="ECO:0000313" key="2">
    <source>
        <dbReference type="EMBL" id="UJO17694.1"/>
    </source>
</evidence>
<dbReference type="InterPro" id="IPR036318">
    <property type="entry name" value="FAD-bd_PCMH-like_sf"/>
</dbReference>
<reference evidence="2" key="1">
    <citation type="submission" date="2021-12" db="EMBL/GenBank/DDBJ databases">
        <authorList>
            <person name="Zaccaron A."/>
            <person name="Stergiopoulos I."/>
        </authorList>
    </citation>
    <scope>NUCLEOTIDE SEQUENCE</scope>
    <source>
        <strain evidence="2">Race5_Kim</strain>
    </source>
</reference>
<dbReference type="EMBL" id="CP090167">
    <property type="protein sequence ID" value="UJO17694.1"/>
    <property type="molecule type" value="Genomic_DNA"/>
</dbReference>
<name>A0A9Q8LID6_PASFU</name>
<dbReference type="PROSITE" id="PS51387">
    <property type="entry name" value="FAD_PCMH"/>
    <property type="match status" value="1"/>
</dbReference>
<dbReference type="KEGG" id="ffu:CLAFUR5_06010"/>
<proteinExistence type="predicted"/>
<dbReference type="GeneID" id="71985888"/>
<dbReference type="RefSeq" id="XP_047762060.1">
    <property type="nucleotide sequence ID" value="XM_047905158.1"/>
</dbReference>
<dbReference type="Proteomes" id="UP000756132">
    <property type="component" value="Chromosome 5"/>
</dbReference>
<dbReference type="GO" id="GO:1903457">
    <property type="term" value="P:lactate catabolic process"/>
    <property type="evidence" value="ECO:0007669"/>
    <property type="project" value="TreeGrafter"/>
</dbReference>
<sequence>MAMKCSRAFRHLLIAQRRPTSLRNAQISQARHVSSSAKTAVSTLWNITLGALGGVVGAGAHHYLQKKEDSVDSSLEHDGIKYASRAQMLNFSLSAIFAHSADLTTTQAAMEIADSLKDEDVVSYDEDVIENHGHSEWSTSSTKERPVAVVYPRSTEDVVMIARICSEHNVPMVPFGAGSSVEGNFSSPYSGICIDFTYMDKIIAFHPEDLLFSLGSTELI</sequence>
<dbReference type="InterPro" id="IPR006094">
    <property type="entry name" value="Oxid_FAD_bind_N"/>
</dbReference>
<gene>
    <name evidence="2" type="ORF">CLAFUR5_06010</name>
</gene>
<evidence type="ECO:0000313" key="3">
    <source>
        <dbReference type="Proteomes" id="UP000756132"/>
    </source>
</evidence>
<dbReference type="GO" id="GO:0071949">
    <property type="term" value="F:FAD binding"/>
    <property type="evidence" value="ECO:0007669"/>
    <property type="project" value="InterPro"/>
</dbReference>
<dbReference type="Gene3D" id="3.30.465.10">
    <property type="match status" value="1"/>
</dbReference>
<protein>
    <submittedName>
        <fullName evidence="2">D-lactate dehydrogenase [cytochrome], mitochondrial</fullName>
    </submittedName>
</protein>
<evidence type="ECO:0000259" key="1">
    <source>
        <dbReference type="PROSITE" id="PS51387"/>
    </source>
</evidence>
<keyword evidence="3" id="KW-1185">Reference proteome</keyword>
<dbReference type="GO" id="GO:0005739">
    <property type="term" value="C:mitochondrion"/>
    <property type="evidence" value="ECO:0007669"/>
    <property type="project" value="TreeGrafter"/>
</dbReference>
<dbReference type="PANTHER" id="PTHR11748">
    <property type="entry name" value="D-LACTATE DEHYDROGENASE"/>
    <property type="match status" value="1"/>
</dbReference>
<dbReference type="AlphaFoldDB" id="A0A9Q8LID6"/>
<dbReference type="SUPFAM" id="SSF56176">
    <property type="entry name" value="FAD-binding/transporter-associated domain-like"/>
    <property type="match status" value="1"/>
</dbReference>
<dbReference type="InterPro" id="IPR016166">
    <property type="entry name" value="FAD-bd_PCMH"/>
</dbReference>
<accession>A0A9Q8LID6</accession>
<organism evidence="2 3">
    <name type="scientific">Passalora fulva</name>
    <name type="common">Tomato leaf mold</name>
    <name type="synonym">Cladosporium fulvum</name>
    <dbReference type="NCBI Taxonomy" id="5499"/>
    <lineage>
        <taxon>Eukaryota</taxon>
        <taxon>Fungi</taxon>
        <taxon>Dikarya</taxon>
        <taxon>Ascomycota</taxon>
        <taxon>Pezizomycotina</taxon>
        <taxon>Dothideomycetes</taxon>
        <taxon>Dothideomycetidae</taxon>
        <taxon>Mycosphaerellales</taxon>
        <taxon>Mycosphaerellaceae</taxon>
        <taxon>Fulvia</taxon>
    </lineage>
</organism>
<dbReference type="OrthoDB" id="7786253at2759"/>
<dbReference type="Pfam" id="PF01565">
    <property type="entry name" value="FAD_binding_4"/>
    <property type="match status" value="1"/>
</dbReference>
<reference evidence="2" key="2">
    <citation type="journal article" date="2022" name="Microb. Genom.">
        <title>A chromosome-scale genome assembly of the tomato pathogen Cladosporium fulvum reveals a compartmentalized genome architecture and the presence of a dispensable chromosome.</title>
        <authorList>
            <person name="Zaccaron A.Z."/>
            <person name="Chen L.H."/>
            <person name="Samaras A."/>
            <person name="Stergiopoulos I."/>
        </authorList>
    </citation>
    <scope>NUCLEOTIDE SEQUENCE</scope>
    <source>
        <strain evidence="2">Race5_Kim</strain>
    </source>
</reference>
<feature type="domain" description="FAD-binding PCMH-type" evidence="1">
    <location>
        <begin position="142"/>
        <end position="220"/>
    </location>
</feature>
<dbReference type="InterPro" id="IPR016169">
    <property type="entry name" value="FAD-bd_PCMH_sub2"/>
</dbReference>
<dbReference type="GO" id="GO:0004458">
    <property type="term" value="F:D-lactate dehydrogenase (cytochrome) activity"/>
    <property type="evidence" value="ECO:0007669"/>
    <property type="project" value="TreeGrafter"/>
</dbReference>